<comment type="caution">
    <text evidence="1">The sequence shown here is derived from an EMBL/GenBank/DDBJ whole genome shotgun (WGS) entry which is preliminary data.</text>
</comment>
<organism evidence="1 2">
    <name type="scientific">Prorocentrum cordatum</name>
    <dbReference type="NCBI Taxonomy" id="2364126"/>
    <lineage>
        <taxon>Eukaryota</taxon>
        <taxon>Sar</taxon>
        <taxon>Alveolata</taxon>
        <taxon>Dinophyceae</taxon>
        <taxon>Prorocentrales</taxon>
        <taxon>Prorocentraceae</taxon>
        <taxon>Prorocentrum</taxon>
    </lineage>
</organism>
<gene>
    <name evidence="1" type="ORF">PCOR1329_LOCUS10623</name>
</gene>
<reference evidence="1" key="1">
    <citation type="submission" date="2023-10" db="EMBL/GenBank/DDBJ databases">
        <authorList>
            <person name="Chen Y."/>
            <person name="Shah S."/>
            <person name="Dougan E. K."/>
            <person name="Thang M."/>
            <person name="Chan C."/>
        </authorList>
    </citation>
    <scope>NUCLEOTIDE SEQUENCE [LARGE SCALE GENOMIC DNA]</scope>
</reference>
<keyword evidence="2" id="KW-1185">Reference proteome</keyword>
<evidence type="ECO:0000313" key="1">
    <source>
        <dbReference type="EMBL" id="CAK0803476.1"/>
    </source>
</evidence>
<name>A0ABN9QC48_9DINO</name>
<sequence length="208" mass="21917">AVQQFGDVLLRSWLFELPIAGARAAGAAALREARAVGAKFARLEGPVAVDALTRNDRSDLELEELPIVVHAVCLPYDAGSLASADDVSVALRSALGEELPADAGCAEVSPAFLARLPESCAVDEVIQFFDLAGGSAQPDLLELADLAPQPDDWNVGATRGDSGRIGFQLSVDGQTDRERCLTADEHDGEGMVDYEVNAAREAAAQEWA</sequence>
<protein>
    <submittedName>
        <fullName evidence="1">Uncharacterized protein</fullName>
    </submittedName>
</protein>
<dbReference type="EMBL" id="CAUYUJ010003014">
    <property type="protein sequence ID" value="CAK0803476.1"/>
    <property type="molecule type" value="Genomic_DNA"/>
</dbReference>
<evidence type="ECO:0000313" key="2">
    <source>
        <dbReference type="Proteomes" id="UP001189429"/>
    </source>
</evidence>
<feature type="non-terminal residue" evidence="1">
    <location>
        <position position="208"/>
    </location>
</feature>
<proteinExistence type="predicted"/>
<accession>A0ABN9QC48</accession>
<feature type="non-terminal residue" evidence="1">
    <location>
        <position position="1"/>
    </location>
</feature>
<dbReference type="Proteomes" id="UP001189429">
    <property type="component" value="Unassembled WGS sequence"/>
</dbReference>